<dbReference type="AlphaFoldDB" id="M7YYM0"/>
<reference evidence="2" key="1">
    <citation type="journal article" date="2013" name="Nature">
        <title>Draft genome of the wheat A-genome progenitor Triticum urartu.</title>
        <authorList>
            <person name="Ling H.Q."/>
            <person name="Zhao S."/>
            <person name="Liu D."/>
            <person name="Wang J."/>
            <person name="Sun H."/>
            <person name="Zhang C."/>
            <person name="Fan H."/>
            <person name="Li D."/>
            <person name="Dong L."/>
            <person name="Tao Y."/>
            <person name="Gao C."/>
            <person name="Wu H."/>
            <person name="Li Y."/>
            <person name="Cui Y."/>
            <person name="Guo X."/>
            <person name="Zheng S."/>
            <person name="Wang B."/>
            <person name="Yu K."/>
            <person name="Liang Q."/>
            <person name="Yang W."/>
            <person name="Lou X."/>
            <person name="Chen J."/>
            <person name="Feng M."/>
            <person name="Jian J."/>
            <person name="Zhang X."/>
            <person name="Luo G."/>
            <person name="Jiang Y."/>
            <person name="Liu J."/>
            <person name="Wang Z."/>
            <person name="Sha Y."/>
            <person name="Zhang B."/>
            <person name="Wu H."/>
            <person name="Tang D."/>
            <person name="Shen Q."/>
            <person name="Xue P."/>
            <person name="Zou S."/>
            <person name="Wang X."/>
            <person name="Liu X."/>
            <person name="Wang F."/>
            <person name="Yang Y."/>
            <person name="An X."/>
            <person name="Dong Z."/>
            <person name="Zhang K."/>
            <person name="Zhang X."/>
            <person name="Luo M.C."/>
            <person name="Dvorak J."/>
            <person name="Tong Y."/>
            <person name="Wang J."/>
            <person name="Yang H."/>
            <person name="Li Z."/>
            <person name="Wang D."/>
            <person name="Zhang A."/>
            <person name="Wang J."/>
        </authorList>
    </citation>
    <scope>NUCLEOTIDE SEQUENCE</scope>
</reference>
<feature type="region of interest" description="Disordered" evidence="1">
    <location>
        <begin position="356"/>
        <end position="393"/>
    </location>
</feature>
<evidence type="ECO:0000256" key="1">
    <source>
        <dbReference type="SAM" id="MobiDB-lite"/>
    </source>
</evidence>
<protein>
    <submittedName>
        <fullName evidence="2">Uncharacterized protein</fullName>
    </submittedName>
</protein>
<dbReference type="EMBL" id="KD202736">
    <property type="protein sequence ID" value="EMS52762.1"/>
    <property type="molecule type" value="Genomic_DNA"/>
</dbReference>
<proteinExistence type="predicted"/>
<feature type="region of interest" description="Disordered" evidence="1">
    <location>
        <begin position="261"/>
        <end position="286"/>
    </location>
</feature>
<evidence type="ECO:0000313" key="2">
    <source>
        <dbReference type="EMBL" id="EMS52762.1"/>
    </source>
</evidence>
<feature type="region of interest" description="Disordered" evidence="1">
    <location>
        <begin position="57"/>
        <end position="82"/>
    </location>
</feature>
<sequence>MTCRQRVTMQRRWRCSSIRERVTSQRRPVLVRSGSTIPVRRPYASPALELRGVWGKQGEGGDEWEARGRRRSGGGARQPCSAGRGVLQIPFRSLPPRPFSPSTSQAILSPNCAYMARFIQAPGEDTSLTVQACFSTWAASPRPVCRFKPRCIHLIIPSVLIKATVTARKEMSGLLLTGRRQGVGDSRRGNLRSAYCSLNKQLMSSQKLLKTNYVLWRMIYTFIEYVLLENGGNGCRCSSSSFPTCKDVSIQYRTAPAPVGVSGAPARHRPHRAGADTPLYSSHARRKSSSSYDDAVVFDLQGRVPTSGNAIVALEILLDLIKIFGPIIHSTLSARSLVGVDLYAGKRSAGAESRFAGRGYDSSKTETTMMKGSSDVEHPKVIPMDPPTSPMTPLGPMTRARAKAIEDKVNSLLSELPLFVHENWLLPQAETLCVIRCLEEGHGPTTFNGQDGEDAKSTG</sequence>
<organism evidence="2">
    <name type="scientific">Triticum urartu</name>
    <name type="common">Red wild einkorn</name>
    <name type="synonym">Crithodium urartu</name>
    <dbReference type="NCBI Taxonomy" id="4572"/>
    <lineage>
        <taxon>Eukaryota</taxon>
        <taxon>Viridiplantae</taxon>
        <taxon>Streptophyta</taxon>
        <taxon>Embryophyta</taxon>
        <taxon>Tracheophyta</taxon>
        <taxon>Spermatophyta</taxon>
        <taxon>Magnoliopsida</taxon>
        <taxon>Liliopsida</taxon>
        <taxon>Poales</taxon>
        <taxon>Poaceae</taxon>
        <taxon>BOP clade</taxon>
        <taxon>Pooideae</taxon>
        <taxon>Triticodae</taxon>
        <taxon>Triticeae</taxon>
        <taxon>Triticinae</taxon>
        <taxon>Triticum</taxon>
    </lineage>
</organism>
<gene>
    <name evidence="2" type="ORF">TRIUR3_18940</name>
</gene>
<name>M7YYM0_TRIUA</name>
<accession>M7YYM0</accession>